<dbReference type="Proteomes" id="UP001565471">
    <property type="component" value="Unassembled WGS sequence"/>
</dbReference>
<evidence type="ECO:0000256" key="1">
    <source>
        <dbReference type="SAM" id="Coils"/>
    </source>
</evidence>
<comment type="caution">
    <text evidence="2">The sequence shown here is derived from an EMBL/GenBank/DDBJ whole genome shotgun (WGS) entry which is preliminary data.</text>
</comment>
<dbReference type="RefSeq" id="WP_028340235.1">
    <property type="nucleotide sequence ID" value="NZ_JALJZH010000001.1"/>
</dbReference>
<name>A0ABV4F278_BRAEL</name>
<proteinExistence type="predicted"/>
<sequence>MATSSSAASLTIKQEFTLDKAITKAKAIWAKAKAIFATKIGKALAALLILAAIISYTHHRGVVSTSAKFTAQVEQLKQQLADASAKPAPVCLDQEPDAGTAERLKQAETAKAALEKKVKDYEKQLGRRPAKAGGFILSPADARSLQNIR</sequence>
<keyword evidence="1" id="KW-0175">Coiled coil</keyword>
<accession>A0ABV4F278</accession>
<protein>
    <submittedName>
        <fullName evidence="2">Uncharacterized protein</fullName>
    </submittedName>
</protein>
<keyword evidence="3" id="KW-1185">Reference proteome</keyword>
<reference evidence="2 3" key="1">
    <citation type="submission" date="2024-07" db="EMBL/GenBank/DDBJ databases">
        <title>Genomic Encyclopedia of Type Strains, Phase V (KMG-V): Genome sequencing to study the core and pangenomes of soil and plant-associated prokaryotes.</title>
        <authorList>
            <person name="Whitman W."/>
        </authorList>
    </citation>
    <scope>NUCLEOTIDE SEQUENCE [LARGE SCALE GENOMIC DNA]</scope>
    <source>
        <strain evidence="2 3">USDA 415</strain>
    </source>
</reference>
<organism evidence="2 3">
    <name type="scientific">Bradyrhizobium elkanii</name>
    <dbReference type="NCBI Taxonomy" id="29448"/>
    <lineage>
        <taxon>Bacteria</taxon>
        <taxon>Pseudomonadati</taxon>
        <taxon>Pseudomonadota</taxon>
        <taxon>Alphaproteobacteria</taxon>
        <taxon>Hyphomicrobiales</taxon>
        <taxon>Nitrobacteraceae</taxon>
        <taxon>Bradyrhizobium</taxon>
    </lineage>
</organism>
<dbReference type="EMBL" id="JBGBZA010000002">
    <property type="protein sequence ID" value="MEY9317498.1"/>
    <property type="molecule type" value="Genomic_DNA"/>
</dbReference>
<gene>
    <name evidence="2" type="ORF">ABIF29_004297</name>
</gene>
<evidence type="ECO:0000313" key="3">
    <source>
        <dbReference type="Proteomes" id="UP001565471"/>
    </source>
</evidence>
<feature type="coiled-coil region" evidence="1">
    <location>
        <begin position="66"/>
        <end position="124"/>
    </location>
</feature>
<evidence type="ECO:0000313" key="2">
    <source>
        <dbReference type="EMBL" id="MEY9317498.1"/>
    </source>
</evidence>